<dbReference type="EMBL" id="JTDY01001634">
    <property type="protein sequence ID" value="KOB73287.1"/>
    <property type="molecule type" value="Genomic_DNA"/>
</dbReference>
<gene>
    <name evidence="1" type="ORF">OBRU01_10971</name>
</gene>
<dbReference type="Proteomes" id="UP000037510">
    <property type="component" value="Unassembled WGS sequence"/>
</dbReference>
<dbReference type="GO" id="GO:0046872">
    <property type="term" value="F:metal ion binding"/>
    <property type="evidence" value="ECO:0007669"/>
    <property type="project" value="InterPro"/>
</dbReference>
<comment type="caution">
    <text evidence="1">The sequence shown here is derived from an EMBL/GenBank/DDBJ whole genome shotgun (WGS) entry which is preliminary data.</text>
</comment>
<dbReference type="SUPFAM" id="SSF63411">
    <property type="entry name" value="LuxS/MPP-like metallohydrolase"/>
    <property type="match status" value="1"/>
</dbReference>
<protein>
    <submittedName>
        <fullName evidence="1">Ubiquinol-cytochrome c reductase core protein II</fullName>
    </submittedName>
</protein>
<proteinExistence type="predicted"/>
<sequence>MRNVSHVTAALGNGPVTKWGSDNSPVAQAVGNIGPFAAAGFNVSYTDNGLFGVVLSVPKDEANTALSKARCSKISIGAAGNLAFVPYADEV</sequence>
<dbReference type="InterPro" id="IPR011249">
    <property type="entry name" value="Metalloenz_LuxS/M16"/>
</dbReference>
<organism evidence="1 2">
    <name type="scientific">Operophtera brumata</name>
    <name type="common">Winter moth</name>
    <name type="synonym">Phalaena brumata</name>
    <dbReference type="NCBI Taxonomy" id="104452"/>
    <lineage>
        <taxon>Eukaryota</taxon>
        <taxon>Metazoa</taxon>
        <taxon>Ecdysozoa</taxon>
        <taxon>Arthropoda</taxon>
        <taxon>Hexapoda</taxon>
        <taxon>Insecta</taxon>
        <taxon>Pterygota</taxon>
        <taxon>Neoptera</taxon>
        <taxon>Endopterygota</taxon>
        <taxon>Lepidoptera</taxon>
        <taxon>Glossata</taxon>
        <taxon>Ditrysia</taxon>
        <taxon>Geometroidea</taxon>
        <taxon>Geometridae</taxon>
        <taxon>Larentiinae</taxon>
        <taxon>Operophtera</taxon>
    </lineage>
</organism>
<reference evidence="1 2" key="1">
    <citation type="journal article" date="2015" name="Genome Biol. Evol.">
        <title>The genome of winter moth (Operophtera brumata) provides a genomic perspective on sexual dimorphism and phenology.</title>
        <authorList>
            <person name="Derks M.F."/>
            <person name="Smit S."/>
            <person name="Salis L."/>
            <person name="Schijlen E."/>
            <person name="Bossers A."/>
            <person name="Mateman C."/>
            <person name="Pijl A.S."/>
            <person name="de Ridder D."/>
            <person name="Groenen M.A."/>
            <person name="Visser M.E."/>
            <person name="Megens H.J."/>
        </authorList>
    </citation>
    <scope>NUCLEOTIDE SEQUENCE [LARGE SCALE GENOMIC DNA]</scope>
    <source>
        <strain evidence="1">WM2013NL</strain>
        <tissue evidence="1">Head and thorax</tissue>
    </source>
</reference>
<evidence type="ECO:0000313" key="1">
    <source>
        <dbReference type="EMBL" id="KOB73287.1"/>
    </source>
</evidence>
<accession>A0A0L7LCS5</accession>
<dbReference type="AlphaFoldDB" id="A0A0L7LCS5"/>
<keyword evidence="2" id="KW-1185">Reference proteome</keyword>
<evidence type="ECO:0000313" key="2">
    <source>
        <dbReference type="Proteomes" id="UP000037510"/>
    </source>
</evidence>
<name>A0A0L7LCS5_OPEBR</name>